<dbReference type="FunFam" id="3.40.50.300:FF:000709">
    <property type="entry name" value="Iron-sulfur protein NUBPL isoform X1"/>
    <property type="match status" value="1"/>
</dbReference>
<comment type="cofactor">
    <cofactor evidence="1">
        <name>[4Fe-4S] cluster</name>
        <dbReference type="ChEBI" id="CHEBI:49883"/>
    </cofactor>
</comment>
<keyword evidence="14" id="KW-1185">Reference proteome</keyword>
<protein>
    <recommendedName>
        <fullName evidence="12">Nucleotide-binding protein-like</fullName>
    </recommendedName>
</protein>
<gene>
    <name evidence="13" type="ORF">LITE_LOCUS17800</name>
</gene>
<dbReference type="InterPro" id="IPR019591">
    <property type="entry name" value="Mrp/NBP35_ATP-bd"/>
</dbReference>
<keyword evidence="9" id="KW-0411">Iron-sulfur</keyword>
<dbReference type="PANTHER" id="PTHR42961">
    <property type="entry name" value="IRON-SULFUR PROTEIN NUBPL"/>
    <property type="match status" value="1"/>
</dbReference>
<dbReference type="GO" id="GO:0051539">
    <property type="term" value="F:4 iron, 4 sulfur cluster binding"/>
    <property type="evidence" value="ECO:0007669"/>
    <property type="project" value="UniProtKB-KW"/>
</dbReference>
<dbReference type="AlphaFoldDB" id="A0AAV0KB11"/>
<dbReference type="PANTHER" id="PTHR42961:SF2">
    <property type="entry name" value="IRON-SULFUR PROTEIN NUBPL"/>
    <property type="match status" value="1"/>
</dbReference>
<evidence type="ECO:0000256" key="4">
    <source>
        <dbReference type="ARBA" id="ARBA00022723"/>
    </source>
</evidence>
<evidence type="ECO:0000256" key="7">
    <source>
        <dbReference type="ARBA" id="ARBA00022946"/>
    </source>
</evidence>
<accession>A0AAV0KB11</accession>
<evidence type="ECO:0000256" key="2">
    <source>
        <dbReference type="ARBA" id="ARBA00004173"/>
    </source>
</evidence>
<dbReference type="GO" id="GO:0005759">
    <property type="term" value="C:mitochondrial matrix"/>
    <property type="evidence" value="ECO:0007669"/>
    <property type="project" value="UniProtKB-ARBA"/>
</dbReference>
<evidence type="ECO:0000256" key="3">
    <source>
        <dbReference type="ARBA" id="ARBA00022485"/>
    </source>
</evidence>
<organism evidence="13 14">
    <name type="scientific">Linum tenue</name>
    <dbReference type="NCBI Taxonomy" id="586396"/>
    <lineage>
        <taxon>Eukaryota</taxon>
        <taxon>Viridiplantae</taxon>
        <taxon>Streptophyta</taxon>
        <taxon>Embryophyta</taxon>
        <taxon>Tracheophyta</taxon>
        <taxon>Spermatophyta</taxon>
        <taxon>Magnoliopsida</taxon>
        <taxon>eudicotyledons</taxon>
        <taxon>Gunneridae</taxon>
        <taxon>Pentapetalae</taxon>
        <taxon>rosids</taxon>
        <taxon>fabids</taxon>
        <taxon>Malpighiales</taxon>
        <taxon>Linaceae</taxon>
        <taxon>Linum</taxon>
    </lineage>
</organism>
<evidence type="ECO:0000256" key="6">
    <source>
        <dbReference type="ARBA" id="ARBA00022840"/>
    </source>
</evidence>
<evidence type="ECO:0000313" key="14">
    <source>
        <dbReference type="Proteomes" id="UP001154282"/>
    </source>
</evidence>
<evidence type="ECO:0000256" key="9">
    <source>
        <dbReference type="ARBA" id="ARBA00023014"/>
    </source>
</evidence>
<dbReference type="InterPro" id="IPR033756">
    <property type="entry name" value="YlxH/NBP35"/>
</dbReference>
<proteinExistence type="inferred from homology"/>
<dbReference type="GO" id="GO:0016226">
    <property type="term" value="P:iron-sulfur cluster assembly"/>
    <property type="evidence" value="ECO:0007669"/>
    <property type="project" value="InterPro"/>
</dbReference>
<keyword evidence="6" id="KW-0067">ATP-binding</keyword>
<comment type="subcellular location">
    <subcellularLocation>
        <location evidence="2">Mitochondrion</location>
    </subcellularLocation>
</comment>
<dbReference type="GO" id="GO:0005524">
    <property type="term" value="F:ATP binding"/>
    <property type="evidence" value="ECO:0007669"/>
    <property type="project" value="UniProtKB-KW"/>
</dbReference>
<keyword evidence="4" id="KW-0479">Metal-binding</keyword>
<evidence type="ECO:0000256" key="10">
    <source>
        <dbReference type="ARBA" id="ARBA00023128"/>
    </source>
</evidence>
<keyword evidence="5" id="KW-0547">Nucleotide-binding</keyword>
<evidence type="ECO:0000256" key="1">
    <source>
        <dbReference type="ARBA" id="ARBA00001966"/>
    </source>
</evidence>
<dbReference type="GO" id="GO:0140663">
    <property type="term" value="F:ATP-dependent FeS chaperone activity"/>
    <property type="evidence" value="ECO:0007669"/>
    <property type="project" value="InterPro"/>
</dbReference>
<dbReference type="SUPFAM" id="SSF52540">
    <property type="entry name" value="P-loop containing nucleoside triphosphate hydrolases"/>
    <property type="match status" value="1"/>
</dbReference>
<evidence type="ECO:0000256" key="8">
    <source>
        <dbReference type="ARBA" id="ARBA00023004"/>
    </source>
</evidence>
<dbReference type="GO" id="GO:0046872">
    <property type="term" value="F:metal ion binding"/>
    <property type="evidence" value="ECO:0007669"/>
    <property type="project" value="UniProtKB-KW"/>
</dbReference>
<name>A0AAV0KB11_9ROSI</name>
<evidence type="ECO:0000256" key="12">
    <source>
        <dbReference type="ARBA" id="ARBA00081370"/>
    </source>
</evidence>
<keyword evidence="10" id="KW-0496">Mitochondrion</keyword>
<dbReference type="InterPro" id="IPR027417">
    <property type="entry name" value="P-loop_NTPase"/>
</dbReference>
<evidence type="ECO:0000256" key="5">
    <source>
        <dbReference type="ARBA" id="ARBA00022741"/>
    </source>
</evidence>
<dbReference type="GO" id="GO:0032981">
    <property type="term" value="P:mitochondrial respiratory chain complex I assembly"/>
    <property type="evidence" value="ECO:0007669"/>
    <property type="project" value="TreeGrafter"/>
</dbReference>
<evidence type="ECO:0000313" key="13">
    <source>
        <dbReference type="EMBL" id="CAI0418922.1"/>
    </source>
</evidence>
<dbReference type="InterPro" id="IPR044304">
    <property type="entry name" value="NUBPL-like"/>
</dbReference>
<keyword evidence="7" id="KW-0809">Transit peptide</keyword>
<keyword evidence="8" id="KW-0408">Iron</keyword>
<dbReference type="Gene3D" id="3.40.50.300">
    <property type="entry name" value="P-loop containing nucleotide triphosphate hydrolases"/>
    <property type="match status" value="1"/>
</dbReference>
<dbReference type="Proteomes" id="UP001154282">
    <property type="component" value="Unassembled WGS sequence"/>
</dbReference>
<sequence length="330" mass="35863">MARFRSLWQASLNATKRALSWNLEDSMLPTERLVSSFNSKDSISLQRLGSIRRYAGPFARSKLQLDGVKDVIAVASGKGGVGKSTTAVNLAVALANKYNLKVGLLDADVYGPSVPMMMKIDRKPDITEDKKMIPIENYGVRCMSMGFLVEQDAPIVWRGPMVMSALEKMTRGVSWGKLDILVVDMPPGTGDAQLTITQSLQLSGAVIISTPQDVALLDARRGVKMFSKVEVPILGFIENMSCFKCPHCGEPSYIFGKGGTRKTADSMGHHFIGEIPIEVDIRTCSDNGTPIVISSPDSGVSQAYCEAARSIVKKLEELAKGTTFQPEINL</sequence>
<dbReference type="CDD" id="cd02037">
    <property type="entry name" value="Mrp_NBP35"/>
    <property type="match status" value="1"/>
</dbReference>
<comment type="caution">
    <text evidence="13">The sequence shown here is derived from an EMBL/GenBank/DDBJ whole genome shotgun (WGS) entry which is preliminary data.</text>
</comment>
<comment type="similarity">
    <text evidence="11">Belongs to the Mrp/NBP35 ATP-binding proteins family.</text>
</comment>
<dbReference type="HAMAP" id="MF_02040">
    <property type="entry name" value="Mrp_NBP35"/>
    <property type="match status" value="1"/>
</dbReference>
<keyword evidence="3" id="KW-0004">4Fe-4S</keyword>
<dbReference type="EMBL" id="CAMGYJ010000005">
    <property type="protein sequence ID" value="CAI0418922.1"/>
    <property type="molecule type" value="Genomic_DNA"/>
</dbReference>
<dbReference type="Pfam" id="PF10609">
    <property type="entry name" value="ParA"/>
    <property type="match status" value="1"/>
</dbReference>
<evidence type="ECO:0000256" key="11">
    <source>
        <dbReference type="ARBA" id="ARBA00024036"/>
    </source>
</evidence>
<reference evidence="13" key="1">
    <citation type="submission" date="2022-08" db="EMBL/GenBank/DDBJ databases">
        <authorList>
            <person name="Gutierrez-Valencia J."/>
        </authorList>
    </citation>
    <scope>NUCLEOTIDE SEQUENCE</scope>
</reference>